<dbReference type="AlphaFoldDB" id="A0A0A2VC15"/>
<dbReference type="InterPro" id="IPR050249">
    <property type="entry name" value="Pseudomonas-type_ThrB"/>
</dbReference>
<evidence type="ECO:0000259" key="2">
    <source>
        <dbReference type="Pfam" id="PF01636"/>
    </source>
</evidence>
<accession>A0A0A2VC15</accession>
<dbReference type="Gene3D" id="3.90.1200.10">
    <property type="match status" value="1"/>
</dbReference>
<dbReference type="STRING" id="1385513.N780_08285"/>
<dbReference type="InterPro" id="IPR002575">
    <property type="entry name" value="Aminoglycoside_PTrfase"/>
</dbReference>
<dbReference type="Proteomes" id="UP000030153">
    <property type="component" value="Unassembled WGS sequence"/>
</dbReference>
<comment type="caution">
    <text evidence="3">The sequence shown here is derived from an EMBL/GenBank/DDBJ whole genome shotgun (WGS) entry which is preliminary data.</text>
</comment>
<sequence length="346" mass="40991">MEQWIDALFSDPLLEEAANRFGTTSAEAKKLGDFENYVYEVHKDGKPYILRLTHSSHRKHEDIQAELEWVNFLHKNGAHVSVAYTSVNGVLVEEIPVEGSSFYICLFDKAPGSLVKMDDERFGPDLFEGWGRAVGHMHHVTRGYQAGEHKRDRWEEDDLLNFQKYLDHSKDERIIREGEKVVHDLKRLPETEESFGLIHSDIHPGNFFYHEGDIHIFDFDDSTYHFYVSDVAIPVYYSVWWKHRGESLSVRSEYGEKVLYHFLVGYLQENHLDLEWIKRIPYFLKLRDIELYTVFQKKWAPENRSEKEEELVDGIRKRIVHDEPLVDLDYEKIYKRAEREISKLNR</sequence>
<proteinExistence type="inferred from homology"/>
<dbReference type="eggNOG" id="COG2334">
    <property type="taxonomic scope" value="Bacteria"/>
</dbReference>
<evidence type="ECO:0000313" key="3">
    <source>
        <dbReference type="EMBL" id="KGP91210.1"/>
    </source>
</evidence>
<dbReference type="GO" id="GO:0004413">
    <property type="term" value="F:homoserine kinase activity"/>
    <property type="evidence" value="ECO:0007669"/>
    <property type="project" value="TreeGrafter"/>
</dbReference>
<dbReference type="PANTHER" id="PTHR21064:SF6">
    <property type="entry name" value="AMINOGLYCOSIDE PHOSPHOTRANSFERASE DOMAIN-CONTAINING PROTEIN"/>
    <property type="match status" value="1"/>
</dbReference>
<dbReference type="EMBL" id="AVBG01000007">
    <property type="protein sequence ID" value="KGP91210.1"/>
    <property type="molecule type" value="Genomic_DNA"/>
</dbReference>
<dbReference type="SUPFAM" id="SSF56112">
    <property type="entry name" value="Protein kinase-like (PK-like)"/>
    <property type="match status" value="1"/>
</dbReference>
<dbReference type="Gene3D" id="3.30.200.20">
    <property type="entry name" value="Phosphorylase Kinase, domain 1"/>
    <property type="match status" value="1"/>
</dbReference>
<dbReference type="Pfam" id="PF01636">
    <property type="entry name" value="APH"/>
    <property type="match status" value="1"/>
</dbReference>
<dbReference type="PANTHER" id="PTHR21064">
    <property type="entry name" value="AMINOGLYCOSIDE PHOSPHOTRANSFERASE DOMAIN-CONTAINING PROTEIN-RELATED"/>
    <property type="match status" value="1"/>
</dbReference>
<dbReference type="RefSeq" id="WP_036783568.1">
    <property type="nucleotide sequence ID" value="NZ_AVBG01000007.1"/>
</dbReference>
<reference evidence="3 4" key="1">
    <citation type="submission" date="2013-08" db="EMBL/GenBank/DDBJ databases">
        <title>Genome of Pontibacillus chungwhensis.</title>
        <authorList>
            <person name="Wang Q."/>
            <person name="Wang G."/>
        </authorList>
    </citation>
    <scope>NUCLEOTIDE SEQUENCE [LARGE SCALE GENOMIC DNA]</scope>
    <source>
        <strain evidence="3 4">BH030062</strain>
    </source>
</reference>
<dbReference type="InterPro" id="IPR011009">
    <property type="entry name" value="Kinase-like_dom_sf"/>
</dbReference>
<protein>
    <recommendedName>
        <fullName evidence="2">Aminoglycoside phosphotransferase domain-containing protein</fullName>
    </recommendedName>
</protein>
<dbReference type="GO" id="GO:0009088">
    <property type="term" value="P:threonine biosynthetic process"/>
    <property type="evidence" value="ECO:0007669"/>
    <property type="project" value="TreeGrafter"/>
</dbReference>
<gene>
    <name evidence="3" type="ORF">N780_08285</name>
</gene>
<dbReference type="OrthoDB" id="4030632at2"/>
<evidence type="ECO:0000256" key="1">
    <source>
        <dbReference type="ARBA" id="ARBA00038240"/>
    </source>
</evidence>
<keyword evidence="4" id="KW-1185">Reference proteome</keyword>
<name>A0A0A2VC15_9BACI</name>
<evidence type="ECO:0000313" key="4">
    <source>
        <dbReference type="Proteomes" id="UP000030153"/>
    </source>
</evidence>
<feature type="domain" description="Aminoglycoside phosphotransferase" evidence="2">
    <location>
        <begin position="32"/>
        <end position="235"/>
    </location>
</feature>
<comment type="similarity">
    <text evidence="1">Belongs to the pseudomonas-type ThrB family.</text>
</comment>
<organism evidence="3 4">
    <name type="scientific">Pontibacillus chungwhensis BH030062</name>
    <dbReference type="NCBI Taxonomy" id="1385513"/>
    <lineage>
        <taxon>Bacteria</taxon>
        <taxon>Bacillati</taxon>
        <taxon>Bacillota</taxon>
        <taxon>Bacilli</taxon>
        <taxon>Bacillales</taxon>
        <taxon>Bacillaceae</taxon>
        <taxon>Pontibacillus</taxon>
    </lineage>
</organism>